<dbReference type="InterPro" id="IPR005807">
    <property type="entry name" value="SecE_bac"/>
</dbReference>
<dbReference type="HAMAP" id="MF_00422">
    <property type="entry name" value="SecE"/>
    <property type="match status" value="1"/>
</dbReference>
<evidence type="ECO:0000256" key="3">
    <source>
        <dbReference type="ARBA" id="ARBA00022475"/>
    </source>
</evidence>
<dbReference type="RefSeq" id="WP_093729276.1">
    <property type="nucleotide sequence ID" value="NZ_FMYW01000002.1"/>
</dbReference>
<evidence type="ECO:0000256" key="6">
    <source>
        <dbReference type="ARBA" id="ARBA00022989"/>
    </source>
</evidence>
<dbReference type="EMBL" id="FMYW01000002">
    <property type="protein sequence ID" value="SDC06348.1"/>
    <property type="molecule type" value="Genomic_DNA"/>
</dbReference>
<dbReference type="Pfam" id="PF00584">
    <property type="entry name" value="SecE"/>
    <property type="match status" value="1"/>
</dbReference>
<evidence type="ECO:0000313" key="10">
    <source>
        <dbReference type="EMBL" id="SDC06348.1"/>
    </source>
</evidence>
<organism evidence="10 11">
    <name type="scientific">Succiniclasticum ruminis</name>
    <dbReference type="NCBI Taxonomy" id="40841"/>
    <lineage>
        <taxon>Bacteria</taxon>
        <taxon>Bacillati</taxon>
        <taxon>Bacillota</taxon>
        <taxon>Negativicutes</taxon>
        <taxon>Acidaminococcales</taxon>
        <taxon>Acidaminococcaceae</taxon>
        <taxon>Succiniclasticum</taxon>
    </lineage>
</organism>
<dbReference type="PANTHER" id="PTHR33910:SF1">
    <property type="entry name" value="PROTEIN TRANSLOCASE SUBUNIT SECE"/>
    <property type="match status" value="1"/>
</dbReference>
<comment type="function">
    <text evidence="9">Essential subunit of the Sec protein translocation channel SecYEG. Clamps together the 2 halves of SecY. May contact the channel plug during translocation.</text>
</comment>
<dbReference type="InterPro" id="IPR038379">
    <property type="entry name" value="SecE_sf"/>
</dbReference>
<dbReference type="GO" id="GO:0008320">
    <property type="term" value="F:protein transmembrane transporter activity"/>
    <property type="evidence" value="ECO:0007669"/>
    <property type="project" value="UniProtKB-UniRule"/>
</dbReference>
<evidence type="ECO:0000313" key="11">
    <source>
        <dbReference type="Proteomes" id="UP000198943"/>
    </source>
</evidence>
<keyword evidence="8 9" id="KW-0472">Membrane</keyword>
<keyword evidence="2 9" id="KW-0813">Transport</keyword>
<dbReference type="GO" id="GO:0006605">
    <property type="term" value="P:protein targeting"/>
    <property type="evidence" value="ECO:0007669"/>
    <property type="project" value="UniProtKB-UniRule"/>
</dbReference>
<accession>A0A1G6IIN0</accession>
<evidence type="ECO:0000256" key="4">
    <source>
        <dbReference type="ARBA" id="ARBA00022692"/>
    </source>
</evidence>
<comment type="subunit">
    <text evidence="9">Component of the Sec protein translocase complex. Heterotrimer consisting of SecY, SecE and SecG subunits. The heterotrimers can form oligomers, although 1 heterotrimer is thought to be able to translocate proteins. Interacts with the ribosome. Interacts with SecDF, and other proteins may be involved. Interacts with SecA.</text>
</comment>
<keyword evidence="5 9" id="KW-0653">Protein transport</keyword>
<dbReference type="Gene3D" id="1.20.5.1030">
    <property type="entry name" value="Preprotein translocase secy subunit"/>
    <property type="match status" value="1"/>
</dbReference>
<dbReference type="PANTHER" id="PTHR33910">
    <property type="entry name" value="PROTEIN TRANSLOCASE SUBUNIT SECE"/>
    <property type="match status" value="1"/>
</dbReference>
<evidence type="ECO:0000256" key="1">
    <source>
        <dbReference type="ARBA" id="ARBA00004370"/>
    </source>
</evidence>
<evidence type="ECO:0000256" key="2">
    <source>
        <dbReference type="ARBA" id="ARBA00022448"/>
    </source>
</evidence>
<keyword evidence="11" id="KW-1185">Reference proteome</keyword>
<keyword evidence="3 9" id="KW-1003">Cell membrane</keyword>
<dbReference type="GO" id="GO:0005886">
    <property type="term" value="C:plasma membrane"/>
    <property type="evidence" value="ECO:0007669"/>
    <property type="project" value="UniProtKB-SubCell"/>
</dbReference>
<dbReference type="NCBIfam" id="TIGR00964">
    <property type="entry name" value="secE_bact"/>
    <property type="match status" value="1"/>
</dbReference>
<sequence length="74" mass="8243">MTVPETTSTNEISTVGKVTGFIKDSKAELQKVTWPTKQELFMNTIVVLIAVVLVAVCIWVADTFFSVLIRTILR</sequence>
<keyword evidence="7 9" id="KW-0811">Translocation</keyword>
<gene>
    <name evidence="9" type="primary">secE</name>
    <name evidence="10" type="ORF">SAMN04487864_10294</name>
</gene>
<evidence type="ECO:0000256" key="9">
    <source>
        <dbReference type="HAMAP-Rule" id="MF_00422"/>
    </source>
</evidence>
<protein>
    <recommendedName>
        <fullName evidence="9">Protein translocase subunit SecE</fullName>
    </recommendedName>
</protein>
<dbReference type="OrthoDB" id="9813233at2"/>
<dbReference type="GO" id="GO:0009306">
    <property type="term" value="P:protein secretion"/>
    <property type="evidence" value="ECO:0007669"/>
    <property type="project" value="UniProtKB-UniRule"/>
</dbReference>
<comment type="subcellular location">
    <subcellularLocation>
        <location evidence="9">Cell membrane</location>
        <topology evidence="9">Single-pass membrane protein</topology>
    </subcellularLocation>
    <subcellularLocation>
        <location evidence="1">Membrane</location>
    </subcellularLocation>
</comment>
<keyword evidence="4 9" id="KW-0812">Transmembrane</keyword>
<proteinExistence type="inferred from homology"/>
<dbReference type="GO" id="GO:0043952">
    <property type="term" value="P:protein transport by the Sec complex"/>
    <property type="evidence" value="ECO:0007669"/>
    <property type="project" value="UniProtKB-UniRule"/>
</dbReference>
<comment type="similarity">
    <text evidence="9">Belongs to the SecE/SEC61-gamma family.</text>
</comment>
<keyword evidence="6 9" id="KW-1133">Transmembrane helix</keyword>
<evidence type="ECO:0000256" key="5">
    <source>
        <dbReference type="ARBA" id="ARBA00022927"/>
    </source>
</evidence>
<reference evidence="11" key="1">
    <citation type="submission" date="2016-10" db="EMBL/GenBank/DDBJ databases">
        <authorList>
            <person name="Varghese N."/>
            <person name="Submissions S."/>
        </authorList>
    </citation>
    <scope>NUCLEOTIDE SEQUENCE [LARGE SCALE GENOMIC DNA]</scope>
    <source>
        <strain evidence="11">DSM 11005</strain>
    </source>
</reference>
<dbReference type="AlphaFoldDB" id="A0A1G6IIN0"/>
<dbReference type="InterPro" id="IPR001901">
    <property type="entry name" value="Translocase_SecE/Sec61-g"/>
</dbReference>
<evidence type="ECO:0000256" key="7">
    <source>
        <dbReference type="ARBA" id="ARBA00023010"/>
    </source>
</evidence>
<feature type="transmembrane region" description="Helical" evidence="9">
    <location>
        <begin position="45"/>
        <end position="69"/>
    </location>
</feature>
<evidence type="ECO:0000256" key="8">
    <source>
        <dbReference type="ARBA" id="ARBA00023136"/>
    </source>
</evidence>
<dbReference type="GO" id="GO:0065002">
    <property type="term" value="P:intracellular protein transmembrane transport"/>
    <property type="evidence" value="ECO:0007669"/>
    <property type="project" value="UniProtKB-UniRule"/>
</dbReference>
<name>A0A1G6IIN0_9FIRM</name>
<dbReference type="Proteomes" id="UP000198943">
    <property type="component" value="Unassembled WGS sequence"/>
</dbReference>
<dbReference type="PROSITE" id="PS01067">
    <property type="entry name" value="SECE_SEC61G"/>
    <property type="match status" value="1"/>
</dbReference>